<feature type="transmembrane region" description="Helical" evidence="1">
    <location>
        <begin position="168"/>
        <end position="189"/>
    </location>
</feature>
<dbReference type="Pfam" id="PF00487">
    <property type="entry name" value="FA_desaturase"/>
    <property type="match status" value="1"/>
</dbReference>
<reference evidence="3 4" key="1">
    <citation type="submission" date="2022-05" db="EMBL/GenBank/DDBJ databases">
        <authorList>
            <consortium name="Genoscope - CEA"/>
            <person name="William W."/>
        </authorList>
    </citation>
    <scope>NUCLEOTIDE SEQUENCE [LARGE SCALE GENOMIC DNA]</scope>
</reference>
<dbReference type="PANTHER" id="PTHR19353">
    <property type="entry name" value="FATTY ACID DESATURASE 2"/>
    <property type="match status" value="1"/>
</dbReference>
<protein>
    <recommendedName>
        <fullName evidence="2">Fatty acid desaturase domain-containing protein</fullName>
    </recommendedName>
</protein>
<evidence type="ECO:0000313" key="4">
    <source>
        <dbReference type="Proteomes" id="UP001159427"/>
    </source>
</evidence>
<sequence length="434" mass="49165">MPPYEKTAMVDDLTVDDKLKDEEEISQSKPSMKDLNALVKDVVSRSSWWDLYGIDLAIMCINFALLPISLLLLGSANVPVFVGGYLLFAYINATFTVKLAHAVIHNALAGSSHFWNGLLSIFLIEIWGGFTVEGSYEAHIQLHHPYTNVIGLGDSSSWRVPSLGCNTYLFIAPLFLHLLYPLVGLKLLAGRWWSKARYLCLTFVGYMMHFCLLHYIAGLSIPGAILCYFTMRSVFSIPYIHVNIFQHIGLPMYDVKKRPKRLYQMASSALNLPRNLLLDFSFGHSIISCHVEHHLFPRLSDNMCLKIKPVVSSYLKSNGLPYHEAPYLSLLWKFCNNYDELMVKAPPITELIGIQCFLQCTVEYLSLSYGGALSLNPFKMPPYGKTYSVDDLIENDKRDEKGNLNFTKQAINEAVEYSGERCSFTQFLVGSLWY</sequence>
<proteinExistence type="predicted"/>
<dbReference type="EMBL" id="CALNXI010000026">
    <property type="protein sequence ID" value="CAH3015629.1"/>
    <property type="molecule type" value="Genomic_DNA"/>
</dbReference>
<keyword evidence="1" id="KW-0812">Transmembrane</keyword>
<accession>A0ABN8LEX1</accession>
<dbReference type="Proteomes" id="UP001159427">
    <property type="component" value="Unassembled WGS sequence"/>
</dbReference>
<feature type="transmembrane region" description="Helical" evidence="1">
    <location>
        <begin position="85"/>
        <end position="104"/>
    </location>
</feature>
<organism evidence="3 4">
    <name type="scientific">Porites evermanni</name>
    <dbReference type="NCBI Taxonomy" id="104178"/>
    <lineage>
        <taxon>Eukaryota</taxon>
        <taxon>Metazoa</taxon>
        <taxon>Cnidaria</taxon>
        <taxon>Anthozoa</taxon>
        <taxon>Hexacorallia</taxon>
        <taxon>Scleractinia</taxon>
        <taxon>Fungiina</taxon>
        <taxon>Poritidae</taxon>
        <taxon>Porites</taxon>
    </lineage>
</organism>
<comment type="caution">
    <text evidence="3">The sequence shown here is derived from an EMBL/GenBank/DDBJ whole genome shotgun (WGS) entry which is preliminary data.</text>
</comment>
<keyword evidence="1" id="KW-0472">Membrane</keyword>
<evidence type="ECO:0000259" key="2">
    <source>
        <dbReference type="Pfam" id="PF00487"/>
    </source>
</evidence>
<dbReference type="InterPro" id="IPR012171">
    <property type="entry name" value="Fatty_acid_desaturase"/>
</dbReference>
<keyword evidence="1" id="KW-1133">Transmembrane helix</keyword>
<feature type="domain" description="Fatty acid desaturase" evidence="2">
    <location>
        <begin position="79"/>
        <end position="324"/>
    </location>
</feature>
<evidence type="ECO:0000256" key="1">
    <source>
        <dbReference type="SAM" id="Phobius"/>
    </source>
</evidence>
<feature type="transmembrane region" description="Helical" evidence="1">
    <location>
        <begin position="210"/>
        <end position="231"/>
    </location>
</feature>
<gene>
    <name evidence="3" type="ORF">PEVE_00019272</name>
</gene>
<feature type="transmembrane region" description="Helical" evidence="1">
    <location>
        <begin position="51"/>
        <end position="73"/>
    </location>
</feature>
<evidence type="ECO:0000313" key="3">
    <source>
        <dbReference type="EMBL" id="CAH3015629.1"/>
    </source>
</evidence>
<name>A0ABN8LEX1_9CNID</name>
<dbReference type="InterPro" id="IPR005804">
    <property type="entry name" value="FA_desaturase_dom"/>
</dbReference>
<dbReference type="PANTHER" id="PTHR19353:SF13">
    <property type="entry name" value="FATTY ACID DESATURASE 6"/>
    <property type="match status" value="1"/>
</dbReference>
<keyword evidence="4" id="KW-1185">Reference proteome</keyword>